<keyword evidence="2" id="KW-0732">Signal</keyword>
<evidence type="ECO:0000256" key="1">
    <source>
        <dbReference type="SAM" id="MobiDB-lite"/>
    </source>
</evidence>
<evidence type="ECO:0000256" key="2">
    <source>
        <dbReference type="SAM" id="SignalP"/>
    </source>
</evidence>
<feature type="region of interest" description="Disordered" evidence="1">
    <location>
        <begin position="60"/>
        <end position="122"/>
    </location>
</feature>
<proteinExistence type="predicted"/>
<comment type="caution">
    <text evidence="4">The sequence shown here is derived from an EMBL/GenBank/DDBJ whole genome shotgun (WGS) entry which is preliminary data.</text>
</comment>
<evidence type="ECO:0000313" key="4">
    <source>
        <dbReference type="EMBL" id="ONU78178.1"/>
    </source>
</evidence>
<evidence type="ECO:0000313" key="6">
    <source>
        <dbReference type="Proteomes" id="UP000191686"/>
    </source>
</evidence>
<feature type="signal peptide" evidence="2">
    <location>
        <begin position="1"/>
        <end position="42"/>
    </location>
</feature>
<sequence>MVFQTVMVIKKESSAMRIQIRKLTLAATAAAFLFGSAVPAFAQTDAASAPAAAAAQDAKAAKSEARKAARAKRKAERKAARAKNTAELKKLEDAGYKPAANDPNYPQNLQNAEKKAGAAASQ</sequence>
<protein>
    <submittedName>
        <fullName evidence="3">DUF4148 domain-containing protein</fullName>
    </submittedName>
</protein>
<name>A0A1V2Y0X7_9BURK</name>
<dbReference type="RefSeq" id="WP_006489073.1">
    <property type="nucleotide sequence ID" value="NZ_CADETK010000009.1"/>
</dbReference>
<reference evidence="3" key="1">
    <citation type="submission" date="2015-02" db="EMBL/GenBank/DDBJ databases">
        <authorList>
            <person name="Patil P.P."/>
            <person name="Midha S."/>
            <person name="Mali S."/>
            <person name="Gautam V."/>
            <person name="Dash L."/>
            <person name="Kumar S."/>
            <person name="Shastri J."/>
            <person name="Singhal L."/>
            <person name="Patil P.B."/>
        </authorList>
    </citation>
    <scope>NUCLEOTIDE SEQUENCE</scope>
    <source>
        <strain evidence="3">BC-19</strain>
    </source>
</reference>
<organism evidence="4 5">
    <name type="scientific">Burkholderia cenocepacia</name>
    <dbReference type="NCBI Taxonomy" id="95486"/>
    <lineage>
        <taxon>Bacteria</taxon>
        <taxon>Pseudomonadati</taxon>
        <taxon>Pseudomonadota</taxon>
        <taxon>Betaproteobacteria</taxon>
        <taxon>Burkholderiales</taxon>
        <taxon>Burkholderiaceae</taxon>
        <taxon>Burkholderia</taxon>
        <taxon>Burkholderia cepacia complex</taxon>
    </lineage>
</organism>
<dbReference type="Proteomes" id="UP000188543">
    <property type="component" value="Unassembled WGS sequence"/>
</dbReference>
<dbReference type="OrthoDB" id="9133911at2"/>
<feature type="compositionally biased region" description="Basic and acidic residues" evidence="1">
    <location>
        <begin position="84"/>
        <end position="95"/>
    </location>
</feature>
<reference evidence="4 5" key="2">
    <citation type="submission" date="2016-08" db="EMBL/GenBank/DDBJ databases">
        <authorList>
            <person name="Seilhamer J.J."/>
        </authorList>
    </citation>
    <scope>NUCLEOTIDE SEQUENCE [LARGE SCALE GENOMIC DNA]</scope>
    <source>
        <strain evidence="4 5">VC14762</strain>
    </source>
</reference>
<dbReference type="AlphaFoldDB" id="A0A1V2Y0X7"/>
<feature type="chain" id="PRO_5044378136" evidence="2">
    <location>
        <begin position="43"/>
        <end position="122"/>
    </location>
</feature>
<reference evidence="3" key="5">
    <citation type="submission" date="2021-09" db="EMBL/GenBank/DDBJ databases">
        <authorList>
            <person name="Saroha T."/>
            <person name="Patil P."/>
            <person name="Gautam D.V."/>
            <person name="Patil D.P.B."/>
        </authorList>
    </citation>
    <scope>NUCLEOTIDE SEQUENCE</scope>
    <source>
        <strain evidence="3">BC-19</strain>
    </source>
</reference>
<dbReference type="EMBL" id="JYMX02000011">
    <property type="protein sequence ID" value="MCW3712921.1"/>
    <property type="molecule type" value="Genomic_DNA"/>
</dbReference>
<dbReference type="GeneID" id="56560546"/>
<accession>A0A1V2Y0X7</accession>
<dbReference type="Proteomes" id="UP000191686">
    <property type="component" value="Unassembled WGS sequence"/>
</dbReference>
<evidence type="ECO:0000313" key="5">
    <source>
        <dbReference type="Proteomes" id="UP000188543"/>
    </source>
</evidence>
<reference evidence="3 6" key="3">
    <citation type="journal article" date="2017" name="Front. Microbiol.">
        <title>Genomics reveals a unique clone of Burkholderia cenocepacia harbouring an actively excising novel genomic island.</title>
        <authorList>
            <person name="Patil P."/>
            <person name="Mali S."/>
            <person name="Midha S."/>
            <person name="Gautam V."/>
            <person name="Dash L."/>
            <person name="Kumar S."/>
            <person name="Shastri J."/>
            <person name="Singhal L."/>
            <person name="Patil P.B."/>
        </authorList>
    </citation>
    <scope>NUCLEOTIDE SEQUENCE [LARGE SCALE GENOMIC DNA]</scope>
    <source>
        <strain evidence="3 6">BC-19</strain>
    </source>
</reference>
<dbReference type="EMBL" id="MUTJ01000091">
    <property type="protein sequence ID" value="ONU78178.1"/>
    <property type="molecule type" value="Genomic_DNA"/>
</dbReference>
<evidence type="ECO:0000313" key="3">
    <source>
        <dbReference type="EMBL" id="MCW3712921.1"/>
    </source>
</evidence>
<gene>
    <name evidence="4" type="ORF">A8E72_30445</name>
    <name evidence="3" type="ORF">UE95_016645</name>
</gene>
<reference evidence="3 6" key="4">
    <citation type="journal article" date="2017" name="Front. Microbiol.">
        <title>Genomics Reveals a Unique Clone of Burkholderia cenocepacia Harboring an Actively Excising Novel Genomic Island.</title>
        <authorList>
            <person name="Patil P.P."/>
            <person name="Mali S."/>
            <person name="Midha S."/>
            <person name="Gautam V."/>
            <person name="Dash L."/>
            <person name="Kumar S."/>
            <person name="Shastri J."/>
            <person name="Singhal L."/>
            <person name="Patil P.B."/>
        </authorList>
    </citation>
    <scope>NUCLEOTIDE SEQUENCE [LARGE SCALE GENOMIC DNA]</scope>
    <source>
        <strain evidence="3 6">BC-19</strain>
    </source>
</reference>